<dbReference type="AlphaFoldDB" id="A0A9N9ZEM7"/>
<name>A0A9N9ZEM7_9HYPO</name>
<feature type="non-terminal residue" evidence="1">
    <location>
        <position position="1"/>
    </location>
</feature>
<reference evidence="2" key="1">
    <citation type="submission" date="2019-06" db="EMBL/GenBank/DDBJ databases">
        <authorList>
            <person name="Broberg M."/>
        </authorList>
    </citation>
    <scope>NUCLEOTIDE SEQUENCE [LARGE SCALE GENOMIC DNA]</scope>
</reference>
<protein>
    <submittedName>
        <fullName evidence="1">Uncharacterized protein</fullName>
    </submittedName>
</protein>
<organism evidence="1 2">
    <name type="scientific">Clonostachys solani</name>
    <dbReference type="NCBI Taxonomy" id="160281"/>
    <lineage>
        <taxon>Eukaryota</taxon>
        <taxon>Fungi</taxon>
        <taxon>Dikarya</taxon>
        <taxon>Ascomycota</taxon>
        <taxon>Pezizomycotina</taxon>
        <taxon>Sordariomycetes</taxon>
        <taxon>Hypocreomycetidae</taxon>
        <taxon>Hypocreales</taxon>
        <taxon>Bionectriaceae</taxon>
        <taxon>Clonostachys</taxon>
    </lineage>
</organism>
<reference evidence="1 2" key="2">
    <citation type="submission" date="2021-10" db="EMBL/GenBank/DDBJ databases">
        <authorList>
            <person name="Piombo E."/>
        </authorList>
    </citation>
    <scope>NUCLEOTIDE SEQUENCE [LARGE SCALE GENOMIC DNA]</scope>
</reference>
<dbReference type="EMBL" id="CABFOC020000046">
    <property type="protein sequence ID" value="CAH0054132.1"/>
    <property type="molecule type" value="Genomic_DNA"/>
</dbReference>
<keyword evidence="2" id="KW-1185">Reference proteome</keyword>
<proteinExistence type="predicted"/>
<sequence>PAQNRPLWLERRSVVTPPSAVNEPSSLLATAASARATSAASTYKTQSYARNAAQLESERTHPIRGI</sequence>
<dbReference type="Proteomes" id="UP000775872">
    <property type="component" value="Unassembled WGS sequence"/>
</dbReference>
<comment type="caution">
    <text evidence="1">The sequence shown here is derived from an EMBL/GenBank/DDBJ whole genome shotgun (WGS) entry which is preliminary data.</text>
</comment>
<evidence type="ECO:0000313" key="2">
    <source>
        <dbReference type="Proteomes" id="UP000775872"/>
    </source>
</evidence>
<gene>
    <name evidence="1" type="ORF">CSOL1703_00015326</name>
</gene>
<accession>A0A9N9ZEM7</accession>
<evidence type="ECO:0000313" key="1">
    <source>
        <dbReference type="EMBL" id="CAH0054132.1"/>
    </source>
</evidence>